<organism evidence="4 5">
    <name type="scientific">Treponema putidum</name>
    <dbReference type="NCBI Taxonomy" id="221027"/>
    <lineage>
        <taxon>Bacteria</taxon>
        <taxon>Pseudomonadati</taxon>
        <taxon>Spirochaetota</taxon>
        <taxon>Spirochaetia</taxon>
        <taxon>Spirochaetales</taxon>
        <taxon>Treponemataceae</taxon>
        <taxon>Treponema</taxon>
    </lineage>
</organism>
<dbReference type="Gene3D" id="3.30.300.20">
    <property type="match status" value="1"/>
</dbReference>
<dbReference type="Proteomes" id="UP001058682">
    <property type="component" value="Chromosome"/>
</dbReference>
<proteinExistence type="inferred from homology"/>
<dbReference type="InterPro" id="IPR000238">
    <property type="entry name" value="RbfA"/>
</dbReference>
<dbReference type="Pfam" id="PF02033">
    <property type="entry name" value="RBFA"/>
    <property type="match status" value="1"/>
</dbReference>
<dbReference type="GO" id="GO:0030490">
    <property type="term" value="P:maturation of SSU-rRNA"/>
    <property type="evidence" value="ECO:0007669"/>
    <property type="project" value="UniProtKB-UniRule"/>
</dbReference>
<keyword evidence="1 2" id="KW-0690">Ribosome biogenesis</keyword>
<dbReference type="Proteomes" id="UP001059401">
    <property type="component" value="Chromosome"/>
</dbReference>
<protein>
    <recommendedName>
        <fullName evidence="2">Ribosome-binding factor A</fullName>
    </recommendedName>
</protein>
<keyword evidence="2" id="KW-0963">Cytoplasm</keyword>
<dbReference type="InterPro" id="IPR015946">
    <property type="entry name" value="KH_dom-like_a/b"/>
</dbReference>
<dbReference type="InterPro" id="IPR020053">
    <property type="entry name" value="Ribosome-bd_factorA_CS"/>
</dbReference>
<keyword evidence="6" id="KW-1185">Reference proteome</keyword>
<dbReference type="GO" id="GO:0043024">
    <property type="term" value="F:ribosomal small subunit binding"/>
    <property type="evidence" value="ECO:0007669"/>
    <property type="project" value="TreeGrafter"/>
</dbReference>
<dbReference type="KEGG" id="tpk:JO40_08630"/>
<evidence type="ECO:0000256" key="1">
    <source>
        <dbReference type="ARBA" id="ARBA00022517"/>
    </source>
</evidence>
<dbReference type="EMBL" id="CP038804">
    <property type="protein sequence ID" value="UTY33015.1"/>
    <property type="molecule type" value="Genomic_DNA"/>
</dbReference>
<evidence type="ECO:0000313" key="5">
    <source>
        <dbReference type="Proteomes" id="UP001058682"/>
    </source>
</evidence>
<comment type="similarity">
    <text evidence="2">Belongs to the RbfA family.</text>
</comment>
<gene>
    <name evidence="2 4" type="primary">rbfA</name>
    <name evidence="4" type="ORF">E4N74_02580</name>
    <name evidence="3" type="ORF">E4N76_03285</name>
</gene>
<comment type="subunit">
    <text evidence="2">Monomer. Binds 30S ribosomal subunits, but not 50S ribosomal subunits or 70S ribosomes.</text>
</comment>
<reference evidence="4" key="1">
    <citation type="submission" date="2019-04" db="EMBL/GenBank/DDBJ databases">
        <title>Whole genome sequencing of oral phylogroup 2 treponemes.</title>
        <authorList>
            <person name="Chan Y."/>
            <person name="Zeng H.H."/>
            <person name="Yu X.L."/>
            <person name="Leung W.K."/>
            <person name="Watt R.M."/>
        </authorList>
    </citation>
    <scope>NUCLEOTIDE SEQUENCE</scope>
    <source>
        <strain evidence="4">OMZ 835</strain>
        <strain evidence="3">OMZ 847</strain>
    </source>
</reference>
<accession>A0AAE9SHF6</accession>
<dbReference type="GO" id="GO:0005829">
    <property type="term" value="C:cytosol"/>
    <property type="evidence" value="ECO:0007669"/>
    <property type="project" value="TreeGrafter"/>
</dbReference>
<dbReference type="PANTHER" id="PTHR33515">
    <property type="entry name" value="RIBOSOME-BINDING FACTOR A, CHLOROPLASTIC-RELATED"/>
    <property type="match status" value="1"/>
</dbReference>
<dbReference type="InterPro" id="IPR023799">
    <property type="entry name" value="RbfA_dom_sf"/>
</dbReference>
<dbReference type="RefSeq" id="WP_044978910.1">
    <property type="nucleotide sequence ID" value="NZ_CP009228.1"/>
</dbReference>
<comment type="function">
    <text evidence="2">One of several proteins that assist in the late maturation steps of the functional core of the 30S ribosomal subunit. Associates with free 30S ribosomal subunits (but not with 30S subunits that are part of 70S ribosomes or polysomes). Required for efficient processing of 16S rRNA. May interact with the 5'-terminal helix region of 16S rRNA.</text>
</comment>
<dbReference type="NCBIfam" id="TIGR00082">
    <property type="entry name" value="rbfA"/>
    <property type="match status" value="1"/>
</dbReference>
<evidence type="ECO:0000313" key="4">
    <source>
        <dbReference type="EMBL" id="UTY33015.1"/>
    </source>
</evidence>
<dbReference type="HAMAP" id="MF_00003">
    <property type="entry name" value="RbfA"/>
    <property type="match status" value="1"/>
</dbReference>
<name>A0AAE9SHF6_9SPIR</name>
<dbReference type="AlphaFoldDB" id="A0AAE9SHF6"/>
<evidence type="ECO:0000313" key="6">
    <source>
        <dbReference type="Proteomes" id="UP001059401"/>
    </source>
</evidence>
<dbReference type="SUPFAM" id="SSF89919">
    <property type="entry name" value="Ribosome-binding factor A, RbfA"/>
    <property type="match status" value="1"/>
</dbReference>
<dbReference type="PROSITE" id="PS01319">
    <property type="entry name" value="RBFA"/>
    <property type="match status" value="1"/>
</dbReference>
<dbReference type="PANTHER" id="PTHR33515:SF1">
    <property type="entry name" value="RIBOSOME-BINDING FACTOR A, CHLOROPLASTIC-RELATED"/>
    <property type="match status" value="1"/>
</dbReference>
<evidence type="ECO:0000313" key="3">
    <source>
        <dbReference type="EMBL" id="UTY28108.1"/>
    </source>
</evidence>
<comment type="subcellular location">
    <subcellularLocation>
        <location evidence="2">Cytoplasm</location>
    </subcellularLocation>
</comment>
<sequence>MSEFRLERLGEQIREEISSLICSGKIKDPRVSSLLSVNRVIVSGDLAYAKVYVSSFLDEHKTKQGVRGLENASGFIRTSLAKKLHIRQCPELKFIFDKSIKEGIDMVNKLESLEYFTDPDENTEKTADTSAAE</sequence>
<dbReference type="EMBL" id="CP038802">
    <property type="protein sequence ID" value="UTY28108.1"/>
    <property type="molecule type" value="Genomic_DNA"/>
</dbReference>
<evidence type="ECO:0000256" key="2">
    <source>
        <dbReference type="HAMAP-Rule" id="MF_00003"/>
    </source>
</evidence>